<protein>
    <submittedName>
        <fullName evidence="1">DUF3243 domain-containing protein</fullName>
    </submittedName>
</protein>
<dbReference type="Pfam" id="PF11588">
    <property type="entry name" value="DUF3243"/>
    <property type="match status" value="1"/>
</dbReference>
<reference evidence="1" key="1">
    <citation type="submission" date="2022-08" db="EMBL/GenBank/DDBJ databases">
        <title>The genomic sequence of strain Paenibacillus sp. SCIV0701.</title>
        <authorList>
            <person name="Zhao H."/>
        </authorList>
    </citation>
    <scope>NUCLEOTIDE SEQUENCE</scope>
    <source>
        <strain evidence="1">SCIV0701</strain>
    </source>
</reference>
<evidence type="ECO:0000313" key="1">
    <source>
        <dbReference type="EMBL" id="MCR2805078.1"/>
    </source>
</evidence>
<organism evidence="1 2">
    <name type="scientific">Paenibacillus soyae</name>
    <dbReference type="NCBI Taxonomy" id="2969249"/>
    <lineage>
        <taxon>Bacteria</taxon>
        <taxon>Bacillati</taxon>
        <taxon>Bacillota</taxon>
        <taxon>Bacilli</taxon>
        <taxon>Bacillales</taxon>
        <taxon>Paenibacillaceae</taxon>
        <taxon>Paenibacillus</taxon>
    </lineage>
</organism>
<keyword evidence="2" id="KW-1185">Reference proteome</keyword>
<sequence>MSTSTVLTNFETWKHFLADRVSQAKKMGLTEDTISNLAFEIGSFLDEKVDPKNDEESVLKQLWDVGDQEERKTIARLMVKLVEKA</sequence>
<gene>
    <name evidence="1" type="ORF">NQZ67_14425</name>
</gene>
<dbReference type="RefSeq" id="WP_257446875.1">
    <property type="nucleotide sequence ID" value="NZ_JANIPJ010000009.1"/>
</dbReference>
<dbReference type="Proteomes" id="UP001141950">
    <property type="component" value="Unassembled WGS sequence"/>
</dbReference>
<dbReference type="PIRSF" id="PIRSF004764">
    <property type="entry name" value="YmfJ"/>
    <property type="match status" value="1"/>
</dbReference>
<dbReference type="Gene3D" id="1.10.760.20">
    <property type="entry name" value="Protein of unknown function DUF3243"/>
    <property type="match status" value="1"/>
</dbReference>
<dbReference type="InterPro" id="IPR038292">
    <property type="entry name" value="YmfJ/YflH_sf"/>
</dbReference>
<accession>A0A9X2MNB1</accession>
<comment type="caution">
    <text evidence="1">The sequence shown here is derived from an EMBL/GenBank/DDBJ whole genome shotgun (WGS) entry which is preliminary data.</text>
</comment>
<dbReference type="AlphaFoldDB" id="A0A9X2MNB1"/>
<dbReference type="InterPro" id="IPR021637">
    <property type="entry name" value="DUF3243"/>
</dbReference>
<proteinExistence type="predicted"/>
<dbReference type="InterPro" id="IPR024702">
    <property type="entry name" value="Uncharacterised_YmfJ"/>
</dbReference>
<name>A0A9X2MNB1_9BACL</name>
<dbReference type="EMBL" id="JANIPJ010000009">
    <property type="protein sequence ID" value="MCR2805078.1"/>
    <property type="molecule type" value="Genomic_DNA"/>
</dbReference>
<evidence type="ECO:0000313" key="2">
    <source>
        <dbReference type="Proteomes" id="UP001141950"/>
    </source>
</evidence>